<sequence length="231" mass="27087">MKSFQKKIDLTQTHSVSREFCQKMLTFSHRNLMKVISFQWTDEWCLLELEFCEFYSLREILDKRDVDSEFVNLMINDLLSGLAYLHSRGFVHGDLKLSNVLLAKEHDQLIVKLGDLDTARPIPSKFSLQGFYTPEIMAPECYLKGIIDERVDVWSFGVMLFRIFTGDYPFGHRDTFTFEQIRENIKNYSFQTFKVQDIPAPYSTLIEACLEPDLKNRPSALELIEWLDFPS</sequence>
<dbReference type="PANTHER" id="PTHR44167">
    <property type="entry name" value="OVARIAN-SPECIFIC SERINE/THREONINE-PROTEIN KINASE LOK-RELATED"/>
    <property type="match status" value="1"/>
</dbReference>
<evidence type="ECO:0000313" key="3">
    <source>
        <dbReference type="Proteomes" id="UP000236736"/>
    </source>
</evidence>
<dbReference type="InterPro" id="IPR008271">
    <property type="entry name" value="Ser/Thr_kinase_AS"/>
</dbReference>
<name>A0A1H5T2X5_9BACT</name>
<dbReference type="PANTHER" id="PTHR44167:SF30">
    <property type="entry name" value="PHOSPHORYLASE KINASE"/>
    <property type="match status" value="1"/>
</dbReference>
<gene>
    <name evidence="2" type="ORF">SAMN03080598_00632</name>
</gene>
<dbReference type="SMART" id="SM00220">
    <property type="entry name" value="S_TKc"/>
    <property type="match status" value="1"/>
</dbReference>
<proteinExistence type="predicted"/>
<dbReference type="GO" id="GO:0004674">
    <property type="term" value="F:protein serine/threonine kinase activity"/>
    <property type="evidence" value="ECO:0007669"/>
    <property type="project" value="TreeGrafter"/>
</dbReference>
<dbReference type="STRING" id="1120964.GCA_001313265_04041"/>
<accession>A0A1H5T2X5</accession>
<dbReference type="EMBL" id="FNVR01000002">
    <property type="protein sequence ID" value="SEF56508.1"/>
    <property type="molecule type" value="Genomic_DNA"/>
</dbReference>
<dbReference type="SUPFAM" id="SSF56112">
    <property type="entry name" value="Protein kinase-like (PK-like)"/>
    <property type="match status" value="1"/>
</dbReference>
<dbReference type="AlphaFoldDB" id="A0A1H5T2X5"/>
<organism evidence="2 3">
    <name type="scientific">Algoriphagus boritolerans DSM 17298 = JCM 18970</name>
    <dbReference type="NCBI Taxonomy" id="1120964"/>
    <lineage>
        <taxon>Bacteria</taxon>
        <taxon>Pseudomonadati</taxon>
        <taxon>Bacteroidota</taxon>
        <taxon>Cytophagia</taxon>
        <taxon>Cytophagales</taxon>
        <taxon>Cyclobacteriaceae</taxon>
        <taxon>Algoriphagus</taxon>
    </lineage>
</organism>
<reference evidence="3" key="1">
    <citation type="submission" date="2016-10" db="EMBL/GenBank/DDBJ databases">
        <authorList>
            <person name="Varghese N."/>
            <person name="Submissions S."/>
        </authorList>
    </citation>
    <scope>NUCLEOTIDE SEQUENCE [LARGE SCALE GENOMIC DNA]</scope>
    <source>
        <strain evidence="3">DSM 17298</strain>
    </source>
</reference>
<dbReference type="PIRSF" id="PIRSF000654">
    <property type="entry name" value="Integrin-linked_kinase"/>
    <property type="match status" value="1"/>
</dbReference>
<dbReference type="RefSeq" id="WP_103923347.1">
    <property type="nucleotide sequence ID" value="NZ_FNVR01000002.1"/>
</dbReference>
<dbReference type="OrthoDB" id="9813021at2"/>
<keyword evidence="3" id="KW-1185">Reference proteome</keyword>
<protein>
    <submittedName>
        <fullName evidence="2">Serine/threonine-protein kinase 24/25/MST4</fullName>
    </submittedName>
</protein>
<feature type="domain" description="Protein kinase" evidence="1">
    <location>
        <begin position="1"/>
        <end position="231"/>
    </location>
</feature>
<dbReference type="InterPro" id="IPR011009">
    <property type="entry name" value="Kinase-like_dom_sf"/>
</dbReference>
<dbReference type="PROSITE" id="PS50011">
    <property type="entry name" value="PROTEIN_KINASE_DOM"/>
    <property type="match status" value="1"/>
</dbReference>
<dbReference type="Gene3D" id="1.10.510.10">
    <property type="entry name" value="Transferase(Phosphotransferase) domain 1"/>
    <property type="match status" value="1"/>
</dbReference>
<keyword evidence="2" id="KW-0808">Transferase</keyword>
<dbReference type="PROSITE" id="PS00108">
    <property type="entry name" value="PROTEIN_KINASE_ST"/>
    <property type="match status" value="1"/>
</dbReference>
<dbReference type="Proteomes" id="UP000236736">
    <property type="component" value="Unassembled WGS sequence"/>
</dbReference>
<dbReference type="GO" id="GO:0005524">
    <property type="term" value="F:ATP binding"/>
    <property type="evidence" value="ECO:0007669"/>
    <property type="project" value="InterPro"/>
</dbReference>
<keyword evidence="2" id="KW-0418">Kinase</keyword>
<evidence type="ECO:0000313" key="2">
    <source>
        <dbReference type="EMBL" id="SEF56508.1"/>
    </source>
</evidence>
<dbReference type="Pfam" id="PF00069">
    <property type="entry name" value="Pkinase"/>
    <property type="match status" value="1"/>
</dbReference>
<evidence type="ECO:0000259" key="1">
    <source>
        <dbReference type="PROSITE" id="PS50011"/>
    </source>
</evidence>
<dbReference type="InterPro" id="IPR000719">
    <property type="entry name" value="Prot_kinase_dom"/>
</dbReference>